<keyword evidence="3" id="KW-0808">Transferase</keyword>
<comment type="caution">
    <text evidence="6">The sequence shown here is derived from an EMBL/GenBank/DDBJ whole genome shotgun (WGS) entry which is preliminary data.</text>
</comment>
<dbReference type="Gene3D" id="3.90.550.10">
    <property type="entry name" value="Spore Coat Polysaccharide Biosynthesis Protein SpsA, Chain A"/>
    <property type="match status" value="1"/>
</dbReference>
<feature type="transmembrane region" description="Helical" evidence="4">
    <location>
        <begin position="349"/>
        <end position="374"/>
    </location>
</feature>
<organism evidence="6 7">
    <name type="scientific">Candidatus Schekmanbacteria bacterium RBG_13_48_7</name>
    <dbReference type="NCBI Taxonomy" id="1817878"/>
    <lineage>
        <taxon>Bacteria</taxon>
        <taxon>Candidatus Schekmaniibacteriota</taxon>
    </lineage>
</organism>
<reference evidence="6 7" key="1">
    <citation type="journal article" date="2016" name="Nat. Commun.">
        <title>Thousands of microbial genomes shed light on interconnected biogeochemical processes in an aquifer system.</title>
        <authorList>
            <person name="Anantharaman K."/>
            <person name="Brown C.T."/>
            <person name="Hug L.A."/>
            <person name="Sharon I."/>
            <person name="Castelle C.J."/>
            <person name="Probst A.J."/>
            <person name="Thomas B.C."/>
            <person name="Singh A."/>
            <person name="Wilkins M.J."/>
            <person name="Karaoz U."/>
            <person name="Brodie E.L."/>
            <person name="Williams K.H."/>
            <person name="Hubbard S.S."/>
            <person name="Banfield J.F."/>
        </authorList>
    </citation>
    <scope>NUCLEOTIDE SEQUENCE [LARGE SCALE GENOMIC DNA]</scope>
</reference>
<dbReference type="PANTHER" id="PTHR43630">
    <property type="entry name" value="POLY-BETA-1,6-N-ACETYL-D-GLUCOSAMINE SYNTHASE"/>
    <property type="match status" value="1"/>
</dbReference>
<accession>A0A1F7RWN5</accession>
<evidence type="ECO:0000256" key="2">
    <source>
        <dbReference type="ARBA" id="ARBA00022676"/>
    </source>
</evidence>
<keyword evidence="4" id="KW-0472">Membrane</keyword>
<dbReference type="AlphaFoldDB" id="A0A1F7RWN5"/>
<proteinExistence type="inferred from homology"/>
<dbReference type="InterPro" id="IPR001173">
    <property type="entry name" value="Glyco_trans_2-like"/>
</dbReference>
<comment type="similarity">
    <text evidence="1">Belongs to the glycosyltransferase 2 family.</text>
</comment>
<keyword evidence="2" id="KW-0328">Glycosyltransferase</keyword>
<gene>
    <name evidence="6" type="ORF">A2161_11455</name>
</gene>
<keyword evidence="4" id="KW-0812">Transmembrane</keyword>
<evidence type="ECO:0000256" key="3">
    <source>
        <dbReference type="ARBA" id="ARBA00022679"/>
    </source>
</evidence>
<evidence type="ECO:0000256" key="4">
    <source>
        <dbReference type="SAM" id="Phobius"/>
    </source>
</evidence>
<dbReference type="SUPFAM" id="SSF53448">
    <property type="entry name" value="Nucleotide-diphospho-sugar transferases"/>
    <property type="match status" value="1"/>
</dbReference>
<evidence type="ECO:0000259" key="5">
    <source>
        <dbReference type="Pfam" id="PF00535"/>
    </source>
</evidence>
<dbReference type="PANTHER" id="PTHR43630:SF1">
    <property type="entry name" value="POLY-BETA-1,6-N-ACETYL-D-GLUCOSAMINE SYNTHASE"/>
    <property type="match status" value="1"/>
</dbReference>
<dbReference type="Pfam" id="PF00535">
    <property type="entry name" value="Glycos_transf_2"/>
    <property type="match status" value="1"/>
</dbReference>
<feature type="transmembrane region" description="Helical" evidence="4">
    <location>
        <begin position="6"/>
        <end position="25"/>
    </location>
</feature>
<evidence type="ECO:0000313" key="7">
    <source>
        <dbReference type="Proteomes" id="UP000179266"/>
    </source>
</evidence>
<protein>
    <recommendedName>
        <fullName evidence="5">Glycosyltransferase 2-like domain-containing protein</fullName>
    </recommendedName>
</protein>
<keyword evidence="4" id="KW-1133">Transmembrane helix</keyword>
<dbReference type="Proteomes" id="UP000179266">
    <property type="component" value="Unassembled WGS sequence"/>
</dbReference>
<evidence type="ECO:0000313" key="6">
    <source>
        <dbReference type="EMBL" id="OGL45989.1"/>
    </source>
</evidence>
<feature type="transmembrane region" description="Helical" evidence="4">
    <location>
        <begin position="318"/>
        <end position="337"/>
    </location>
</feature>
<dbReference type="InterPro" id="IPR029044">
    <property type="entry name" value="Nucleotide-diphossugar_trans"/>
</dbReference>
<dbReference type="GO" id="GO:0016757">
    <property type="term" value="F:glycosyltransferase activity"/>
    <property type="evidence" value="ECO:0007669"/>
    <property type="project" value="UniProtKB-KW"/>
</dbReference>
<dbReference type="EMBL" id="MGDD01000152">
    <property type="protein sequence ID" value="OGL45989.1"/>
    <property type="molecule type" value="Genomic_DNA"/>
</dbReference>
<name>A0A1F7RWN5_9BACT</name>
<evidence type="ECO:0000256" key="1">
    <source>
        <dbReference type="ARBA" id="ARBA00006739"/>
    </source>
</evidence>
<feature type="domain" description="Glycosyltransferase 2-like" evidence="5">
    <location>
        <begin position="50"/>
        <end position="210"/>
    </location>
</feature>
<feature type="transmembrane region" description="Helical" evidence="4">
    <location>
        <begin position="291"/>
        <end position="312"/>
    </location>
</feature>
<sequence>MITIYIIFGLYTIIIWWGYVGYFLFLHTRSKQNQIAPPLDLIKDYPTIAVLVPCLNEESIIREKIKNVQMLKYPQDKLKVYFLDGGSTDQTCSIIRAAASQSPYIFVINTHCTGKIPQLNSILPMISSDIIVNTDVDGILEENTLLKIVARFKADPKIGVVGATVTPGKTPNLERSHWETQNWIRNLESQVYSSSVVVAICYAFKREILDQFPDDVIADDVYISFISNLKGYKSIYASEILATETRAPANFSTIILHKFRKTHANIVETLRFFLRSTATNRSWLVIFYTRALQILFLPIFSAVYFAFLVFLLVQGHSILSFAGMMFLGVSFLLYPHFHRTVHYSSRIYSIYNTFANFILLNILLSFSLIIYPFLSHSSNYQRINS</sequence>